<comment type="caution">
    <text evidence="2">The sequence shown here is derived from an EMBL/GenBank/DDBJ whole genome shotgun (WGS) entry which is preliminary data.</text>
</comment>
<feature type="compositionally biased region" description="Low complexity" evidence="1">
    <location>
        <begin position="64"/>
        <end position="73"/>
    </location>
</feature>
<evidence type="ECO:0000313" key="3">
    <source>
        <dbReference type="Proteomes" id="UP000735302"/>
    </source>
</evidence>
<feature type="compositionally biased region" description="Acidic residues" evidence="1">
    <location>
        <begin position="91"/>
        <end position="101"/>
    </location>
</feature>
<evidence type="ECO:0000313" key="2">
    <source>
        <dbReference type="EMBL" id="GFN95167.1"/>
    </source>
</evidence>
<feature type="compositionally biased region" description="Basic and acidic residues" evidence="1">
    <location>
        <begin position="81"/>
        <end position="90"/>
    </location>
</feature>
<dbReference type="Proteomes" id="UP000735302">
    <property type="component" value="Unassembled WGS sequence"/>
</dbReference>
<feature type="compositionally biased region" description="Basic and acidic residues" evidence="1">
    <location>
        <begin position="51"/>
        <end position="60"/>
    </location>
</feature>
<accession>A0AAV3ZKY2</accession>
<proteinExistence type="predicted"/>
<gene>
    <name evidence="2" type="ORF">PoB_002167300</name>
</gene>
<organism evidence="2 3">
    <name type="scientific">Plakobranchus ocellatus</name>
    <dbReference type="NCBI Taxonomy" id="259542"/>
    <lineage>
        <taxon>Eukaryota</taxon>
        <taxon>Metazoa</taxon>
        <taxon>Spiralia</taxon>
        <taxon>Lophotrochozoa</taxon>
        <taxon>Mollusca</taxon>
        <taxon>Gastropoda</taxon>
        <taxon>Heterobranchia</taxon>
        <taxon>Euthyneura</taxon>
        <taxon>Panpulmonata</taxon>
        <taxon>Sacoglossa</taxon>
        <taxon>Placobranchoidea</taxon>
        <taxon>Plakobranchidae</taxon>
        <taxon>Plakobranchus</taxon>
    </lineage>
</organism>
<reference evidence="2 3" key="1">
    <citation type="journal article" date="2021" name="Elife">
        <title>Chloroplast acquisition without the gene transfer in kleptoplastic sea slugs, Plakobranchus ocellatus.</title>
        <authorList>
            <person name="Maeda T."/>
            <person name="Takahashi S."/>
            <person name="Yoshida T."/>
            <person name="Shimamura S."/>
            <person name="Takaki Y."/>
            <person name="Nagai Y."/>
            <person name="Toyoda A."/>
            <person name="Suzuki Y."/>
            <person name="Arimoto A."/>
            <person name="Ishii H."/>
            <person name="Satoh N."/>
            <person name="Nishiyama T."/>
            <person name="Hasebe M."/>
            <person name="Maruyama T."/>
            <person name="Minagawa J."/>
            <person name="Obokata J."/>
            <person name="Shigenobu S."/>
        </authorList>
    </citation>
    <scope>NUCLEOTIDE SEQUENCE [LARGE SCALE GENOMIC DNA]</scope>
</reference>
<feature type="region of interest" description="Disordered" evidence="1">
    <location>
        <begin position="51"/>
        <end position="110"/>
    </location>
</feature>
<evidence type="ECO:0000256" key="1">
    <source>
        <dbReference type="SAM" id="MobiDB-lite"/>
    </source>
</evidence>
<protein>
    <submittedName>
        <fullName evidence="2">Radial spoke head 10-like protein b2</fullName>
    </submittedName>
</protein>
<dbReference type="AlphaFoldDB" id="A0AAV3ZKY2"/>
<name>A0AAV3ZKY2_9GAST</name>
<keyword evidence="3" id="KW-1185">Reference proteome</keyword>
<sequence>MGGGQGEEDDLELIDEATRKFNFWTHQIHIFFVRKFFPGAEKHIRTRKAAEARRVQEARKKASKTALEAAAADAQDEGPAEEDKSPREAEGEGEGEAEEGEGDKKEKDAE</sequence>
<dbReference type="EMBL" id="BLXT01002484">
    <property type="protein sequence ID" value="GFN95167.1"/>
    <property type="molecule type" value="Genomic_DNA"/>
</dbReference>